<name>A0A7J7DG19_TRIWF</name>
<dbReference type="FunCoup" id="A0A7J7DG19">
    <property type="interactions" value="165"/>
</dbReference>
<feature type="region of interest" description="Disordered" evidence="1">
    <location>
        <begin position="154"/>
        <end position="198"/>
    </location>
</feature>
<dbReference type="PANTHER" id="PTHR36757:SF1">
    <property type="entry name" value="GENOME ASSEMBLY, CHROMOSOME: A04"/>
    <property type="match status" value="1"/>
</dbReference>
<comment type="caution">
    <text evidence="2">The sequence shown here is derived from an EMBL/GenBank/DDBJ whole genome shotgun (WGS) entry which is preliminary data.</text>
</comment>
<keyword evidence="3" id="KW-1185">Reference proteome</keyword>
<sequence length="257" mass="28291">MAIDVCSEISSAGISPRISFSHDLNQTSDAASAERRLDLSLLDSDFDFCIGGTNFVQELSSADELFSNGKILPIEIKKSKEITPNQPDHSTPLIPTIETTTAEKKRLKEFLSANPDEDERPQSKSFWQFNRSTSLKCDSTRNKSLIRSLSFLSRSNSTGSVPNPKQTTVSKDSQRPQFQRQKSAPSRRQSSSSVSSSGTFYSYNSKKNTGSYNGNGIKISPVLNLPPPDTCIGTMTSLFGLGSLFCSGKVKKKKRWI</sequence>
<dbReference type="AlphaFoldDB" id="A0A7J7DG19"/>
<dbReference type="PANTHER" id="PTHR36757">
    <property type="entry name" value="BNAANNG22500D PROTEIN"/>
    <property type="match status" value="1"/>
</dbReference>
<dbReference type="OrthoDB" id="1923860at2759"/>
<gene>
    <name evidence="2" type="ORF">HS088_TW07G00836</name>
</gene>
<reference evidence="2 3" key="1">
    <citation type="journal article" date="2020" name="Nat. Commun.">
        <title>Genome of Tripterygium wilfordii and identification of cytochrome P450 involved in triptolide biosynthesis.</title>
        <authorList>
            <person name="Tu L."/>
            <person name="Su P."/>
            <person name="Zhang Z."/>
            <person name="Gao L."/>
            <person name="Wang J."/>
            <person name="Hu T."/>
            <person name="Zhou J."/>
            <person name="Zhang Y."/>
            <person name="Zhao Y."/>
            <person name="Liu Y."/>
            <person name="Song Y."/>
            <person name="Tong Y."/>
            <person name="Lu Y."/>
            <person name="Yang J."/>
            <person name="Xu C."/>
            <person name="Jia M."/>
            <person name="Peters R.J."/>
            <person name="Huang L."/>
            <person name="Gao W."/>
        </authorList>
    </citation>
    <scope>NUCLEOTIDE SEQUENCE [LARGE SCALE GENOMIC DNA]</scope>
    <source>
        <strain evidence="3">cv. XIE 37</strain>
        <tissue evidence="2">Leaf</tissue>
    </source>
</reference>
<evidence type="ECO:0000313" key="2">
    <source>
        <dbReference type="EMBL" id="KAF5745253.1"/>
    </source>
</evidence>
<accession>A0A7J7DG19</accession>
<feature type="compositionally biased region" description="Low complexity" evidence="1">
    <location>
        <begin position="179"/>
        <end position="197"/>
    </location>
</feature>
<feature type="compositionally biased region" description="Polar residues" evidence="1">
    <location>
        <begin position="161"/>
        <end position="178"/>
    </location>
</feature>
<dbReference type="EMBL" id="JAAARO010000007">
    <property type="protein sequence ID" value="KAF5745253.1"/>
    <property type="molecule type" value="Genomic_DNA"/>
</dbReference>
<evidence type="ECO:0000313" key="3">
    <source>
        <dbReference type="Proteomes" id="UP000593562"/>
    </source>
</evidence>
<dbReference type="Proteomes" id="UP000593562">
    <property type="component" value="Unassembled WGS sequence"/>
</dbReference>
<proteinExistence type="predicted"/>
<evidence type="ECO:0000256" key="1">
    <source>
        <dbReference type="SAM" id="MobiDB-lite"/>
    </source>
</evidence>
<organism evidence="2 3">
    <name type="scientific">Tripterygium wilfordii</name>
    <name type="common">Thunder God vine</name>
    <dbReference type="NCBI Taxonomy" id="458696"/>
    <lineage>
        <taxon>Eukaryota</taxon>
        <taxon>Viridiplantae</taxon>
        <taxon>Streptophyta</taxon>
        <taxon>Embryophyta</taxon>
        <taxon>Tracheophyta</taxon>
        <taxon>Spermatophyta</taxon>
        <taxon>Magnoliopsida</taxon>
        <taxon>eudicotyledons</taxon>
        <taxon>Gunneridae</taxon>
        <taxon>Pentapetalae</taxon>
        <taxon>rosids</taxon>
        <taxon>fabids</taxon>
        <taxon>Celastrales</taxon>
        <taxon>Celastraceae</taxon>
        <taxon>Tripterygium</taxon>
    </lineage>
</organism>
<protein>
    <submittedName>
        <fullName evidence="2">Uncharacterized protein</fullName>
    </submittedName>
</protein>
<dbReference type="InParanoid" id="A0A7J7DG19"/>